<name>A0A978W2E0_ZIZJJ</name>
<dbReference type="Proteomes" id="UP000813462">
    <property type="component" value="Unassembled WGS sequence"/>
</dbReference>
<dbReference type="EMBL" id="JAEACU010000001">
    <property type="protein sequence ID" value="KAH7546124.1"/>
    <property type="molecule type" value="Genomic_DNA"/>
</dbReference>
<organism evidence="1 2">
    <name type="scientific">Ziziphus jujuba var. spinosa</name>
    <dbReference type="NCBI Taxonomy" id="714518"/>
    <lineage>
        <taxon>Eukaryota</taxon>
        <taxon>Viridiplantae</taxon>
        <taxon>Streptophyta</taxon>
        <taxon>Embryophyta</taxon>
        <taxon>Tracheophyta</taxon>
        <taxon>Spermatophyta</taxon>
        <taxon>Magnoliopsida</taxon>
        <taxon>eudicotyledons</taxon>
        <taxon>Gunneridae</taxon>
        <taxon>Pentapetalae</taxon>
        <taxon>rosids</taxon>
        <taxon>fabids</taxon>
        <taxon>Rosales</taxon>
        <taxon>Rhamnaceae</taxon>
        <taxon>Paliureae</taxon>
        <taxon>Ziziphus</taxon>
    </lineage>
</organism>
<evidence type="ECO:0000313" key="1">
    <source>
        <dbReference type="EMBL" id="KAH7546124.1"/>
    </source>
</evidence>
<accession>A0A978W2E0</accession>
<dbReference type="AlphaFoldDB" id="A0A978W2E0"/>
<sequence>MKKLKMIWTKRRIERREVLRSIRFGQEKSEAQLMKPPNDLRRVSKLDAHPIEQKVEGSLKLRLKDRASGKSVSKFSHGMKLGGFIHQVVIEEDIERLFLNPSLSEVWEIAQSMNPMNAPYPNGLFALFF</sequence>
<comment type="caution">
    <text evidence="1">The sequence shown here is derived from an EMBL/GenBank/DDBJ whole genome shotgun (WGS) entry which is preliminary data.</text>
</comment>
<protein>
    <submittedName>
        <fullName evidence="1">Uncharacterized protein</fullName>
    </submittedName>
</protein>
<proteinExistence type="predicted"/>
<evidence type="ECO:0000313" key="2">
    <source>
        <dbReference type="Proteomes" id="UP000813462"/>
    </source>
</evidence>
<reference evidence="1" key="1">
    <citation type="journal article" date="2021" name="Front. Plant Sci.">
        <title>Chromosome-Scale Genome Assembly for Chinese Sour Jujube and Insights Into Its Genome Evolution and Domestication Signature.</title>
        <authorList>
            <person name="Shen L.-Y."/>
            <person name="Luo H."/>
            <person name="Wang X.-L."/>
            <person name="Wang X.-M."/>
            <person name="Qiu X.-J."/>
            <person name="Liu H."/>
            <person name="Zhou S.-S."/>
            <person name="Jia K.-H."/>
            <person name="Nie S."/>
            <person name="Bao Y.-T."/>
            <person name="Zhang R.-G."/>
            <person name="Yun Q.-Z."/>
            <person name="Chai Y.-H."/>
            <person name="Lu J.-Y."/>
            <person name="Li Y."/>
            <person name="Zhao S.-W."/>
            <person name="Mao J.-F."/>
            <person name="Jia S.-G."/>
            <person name="Mao Y.-M."/>
        </authorList>
    </citation>
    <scope>NUCLEOTIDE SEQUENCE</scope>
    <source>
        <strain evidence="1">AT0</strain>
        <tissue evidence="1">Leaf</tissue>
    </source>
</reference>
<gene>
    <name evidence="1" type="ORF">FEM48_Zijuj01G0167300</name>
</gene>